<gene>
    <name evidence="3" type="ORF">MAR_003868</name>
</gene>
<evidence type="ECO:0000313" key="3">
    <source>
        <dbReference type="EMBL" id="WAR13763.1"/>
    </source>
</evidence>
<organism evidence="3 4">
    <name type="scientific">Mya arenaria</name>
    <name type="common">Soft-shell clam</name>
    <dbReference type="NCBI Taxonomy" id="6604"/>
    <lineage>
        <taxon>Eukaryota</taxon>
        <taxon>Metazoa</taxon>
        <taxon>Spiralia</taxon>
        <taxon>Lophotrochozoa</taxon>
        <taxon>Mollusca</taxon>
        <taxon>Bivalvia</taxon>
        <taxon>Autobranchia</taxon>
        <taxon>Heteroconchia</taxon>
        <taxon>Euheterodonta</taxon>
        <taxon>Imparidentia</taxon>
        <taxon>Neoheterodontei</taxon>
        <taxon>Myida</taxon>
        <taxon>Myoidea</taxon>
        <taxon>Myidae</taxon>
        <taxon>Mya</taxon>
    </lineage>
</organism>
<keyword evidence="2" id="KW-0472">Membrane</keyword>
<proteinExistence type="predicted"/>
<accession>A0ABY7EZ34</accession>
<name>A0ABY7EZ34_MYAAR</name>
<feature type="compositionally biased region" description="Acidic residues" evidence="1">
    <location>
        <begin position="15"/>
        <end position="29"/>
    </location>
</feature>
<feature type="non-terminal residue" evidence="3">
    <location>
        <position position="1"/>
    </location>
</feature>
<evidence type="ECO:0000313" key="4">
    <source>
        <dbReference type="Proteomes" id="UP001164746"/>
    </source>
</evidence>
<reference evidence="3" key="1">
    <citation type="submission" date="2022-11" db="EMBL/GenBank/DDBJ databases">
        <title>Centuries of genome instability and evolution in soft-shell clam transmissible cancer (bioRxiv).</title>
        <authorList>
            <person name="Hart S.F.M."/>
            <person name="Yonemitsu M.A."/>
            <person name="Giersch R.M."/>
            <person name="Beal B.F."/>
            <person name="Arriagada G."/>
            <person name="Davis B.W."/>
            <person name="Ostrander E.A."/>
            <person name="Goff S.P."/>
            <person name="Metzger M.J."/>
        </authorList>
    </citation>
    <scope>NUCLEOTIDE SEQUENCE</scope>
    <source>
        <strain evidence="3">MELC-2E11</strain>
        <tissue evidence="3">Siphon/mantle</tissue>
    </source>
</reference>
<feature type="transmembrane region" description="Helical" evidence="2">
    <location>
        <begin position="57"/>
        <end position="79"/>
    </location>
</feature>
<feature type="non-terminal residue" evidence="3">
    <location>
        <position position="84"/>
    </location>
</feature>
<feature type="region of interest" description="Disordered" evidence="1">
    <location>
        <begin position="1"/>
        <end position="49"/>
    </location>
</feature>
<keyword evidence="2" id="KW-0812">Transmembrane</keyword>
<sequence>LRTTGTIARERILSDDADDDEANNDEEVGTGDARPTETPEMEDDQPDWELGIRRSSLATGIVTMAIVYNITVIMLRVAFKEMRD</sequence>
<protein>
    <submittedName>
        <fullName evidence="3">Uncharacterized protein</fullName>
    </submittedName>
</protein>
<dbReference type="EMBL" id="CP111020">
    <property type="protein sequence ID" value="WAR13763.1"/>
    <property type="molecule type" value="Genomic_DNA"/>
</dbReference>
<evidence type="ECO:0000256" key="1">
    <source>
        <dbReference type="SAM" id="MobiDB-lite"/>
    </source>
</evidence>
<dbReference type="Proteomes" id="UP001164746">
    <property type="component" value="Chromosome 9"/>
</dbReference>
<keyword evidence="2" id="KW-1133">Transmembrane helix</keyword>
<keyword evidence="4" id="KW-1185">Reference proteome</keyword>
<evidence type="ECO:0000256" key="2">
    <source>
        <dbReference type="SAM" id="Phobius"/>
    </source>
</evidence>